<dbReference type="EMBL" id="CAACVG010007411">
    <property type="protein sequence ID" value="VEN45282.1"/>
    <property type="molecule type" value="Genomic_DNA"/>
</dbReference>
<evidence type="ECO:0000256" key="1">
    <source>
        <dbReference type="ARBA" id="ARBA00004141"/>
    </source>
</evidence>
<evidence type="ECO:0000256" key="4">
    <source>
        <dbReference type="ARBA" id="ARBA00022989"/>
    </source>
</evidence>
<accession>A0A653CBG1</accession>
<evidence type="ECO:0000256" key="5">
    <source>
        <dbReference type="ARBA" id="ARBA00023136"/>
    </source>
</evidence>
<feature type="transmembrane region" description="Helical" evidence="6">
    <location>
        <begin position="125"/>
        <end position="145"/>
    </location>
</feature>
<dbReference type="Proteomes" id="UP000410492">
    <property type="component" value="Unassembled WGS sequence"/>
</dbReference>
<evidence type="ECO:0000313" key="8">
    <source>
        <dbReference type="Proteomes" id="UP000410492"/>
    </source>
</evidence>
<evidence type="ECO:0000256" key="3">
    <source>
        <dbReference type="ARBA" id="ARBA00022692"/>
    </source>
</evidence>
<feature type="transmembrane region" description="Helical" evidence="6">
    <location>
        <begin position="151"/>
        <end position="175"/>
    </location>
</feature>
<evidence type="ECO:0000256" key="2">
    <source>
        <dbReference type="ARBA" id="ARBA00008573"/>
    </source>
</evidence>
<dbReference type="PANTHER" id="PTHR12300:SF161">
    <property type="entry name" value="RECEPTOR EXPRESSION-ENHANCING PROTEIN"/>
    <property type="match status" value="1"/>
</dbReference>
<protein>
    <recommendedName>
        <fullName evidence="6">Receptor expression-enhancing protein</fullName>
    </recommendedName>
</protein>
<name>A0A653CBG1_CALMS</name>
<keyword evidence="5 6" id="KW-0472">Membrane</keyword>
<keyword evidence="8" id="KW-1185">Reference proteome</keyword>
<gene>
    <name evidence="7" type="ORF">CALMAC_LOCUS7783</name>
</gene>
<feature type="transmembrane region" description="Helical" evidence="6">
    <location>
        <begin position="73"/>
        <end position="89"/>
    </location>
</feature>
<dbReference type="Pfam" id="PF03134">
    <property type="entry name" value="TB2_DP1_HVA22"/>
    <property type="match status" value="1"/>
</dbReference>
<organism evidence="7 8">
    <name type="scientific">Callosobruchus maculatus</name>
    <name type="common">Southern cowpea weevil</name>
    <name type="synonym">Pulse bruchid</name>
    <dbReference type="NCBI Taxonomy" id="64391"/>
    <lineage>
        <taxon>Eukaryota</taxon>
        <taxon>Metazoa</taxon>
        <taxon>Ecdysozoa</taxon>
        <taxon>Arthropoda</taxon>
        <taxon>Hexapoda</taxon>
        <taxon>Insecta</taxon>
        <taxon>Pterygota</taxon>
        <taxon>Neoptera</taxon>
        <taxon>Endopterygota</taxon>
        <taxon>Coleoptera</taxon>
        <taxon>Polyphaga</taxon>
        <taxon>Cucujiformia</taxon>
        <taxon>Chrysomeloidea</taxon>
        <taxon>Chrysomelidae</taxon>
        <taxon>Bruchinae</taxon>
        <taxon>Bruchini</taxon>
        <taxon>Callosobruchus</taxon>
    </lineage>
</organism>
<dbReference type="PANTHER" id="PTHR12300">
    <property type="entry name" value="HVA22-LIKE PROTEINS"/>
    <property type="match status" value="1"/>
</dbReference>
<dbReference type="InterPro" id="IPR004345">
    <property type="entry name" value="TB2_DP1_HVA22"/>
</dbReference>
<evidence type="ECO:0000313" key="7">
    <source>
        <dbReference type="EMBL" id="VEN45282.1"/>
    </source>
</evidence>
<dbReference type="OrthoDB" id="10009287at2759"/>
<dbReference type="GO" id="GO:0016020">
    <property type="term" value="C:membrane"/>
    <property type="evidence" value="ECO:0007669"/>
    <property type="project" value="UniProtKB-SubCell"/>
</dbReference>
<evidence type="ECO:0000256" key="6">
    <source>
        <dbReference type="RuleBase" id="RU362006"/>
    </source>
</evidence>
<sequence>MTVYVFCVVNCELRPATICFYALILYLYCRVGPSMANKFHEFKHKLDASLRDSSKPWTSILDKAEKKSGVDRLYIFLASAVIVGLWLVFGYCAQLLCNTVGFIYPAYVSIRAIESRAKDDDTKWLTYWVVYAIFSILEYFANAIVNWFPLYWLTKCIFLIWLMIPTEFNGSLLLYHKVIKPYFLKHHKTIDDTVGKVKDTATKIFDKHE</sequence>
<keyword evidence="4 6" id="KW-1133">Transmembrane helix</keyword>
<reference evidence="7 8" key="1">
    <citation type="submission" date="2019-01" db="EMBL/GenBank/DDBJ databases">
        <authorList>
            <person name="Sayadi A."/>
        </authorList>
    </citation>
    <scope>NUCLEOTIDE SEQUENCE [LARGE SCALE GENOMIC DNA]</scope>
</reference>
<comment type="similarity">
    <text evidence="2 6">Belongs to the DP1 family.</text>
</comment>
<proteinExistence type="inferred from homology"/>
<dbReference type="AlphaFoldDB" id="A0A653CBG1"/>
<comment type="subcellular location">
    <subcellularLocation>
        <location evidence="1 6">Membrane</location>
        <topology evidence="1 6">Multi-pass membrane protein</topology>
    </subcellularLocation>
</comment>
<keyword evidence="3 6" id="KW-0812">Transmembrane</keyword>